<keyword evidence="5 11" id="KW-0436">Ligase</keyword>
<dbReference type="GO" id="GO:0005829">
    <property type="term" value="C:cytosol"/>
    <property type="evidence" value="ECO:0007669"/>
    <property type="project" value="TreeGrafter"/>
</dbReference>
<reference evidence="14 15" key="1">
    <citation type="submission" date="2019-09" db="EMBL/GenBank/DDBJ databases">
        <title>Genome sequence of Rhodovastum atsumiense, a diverse member of the Acetobacteraceae family of non-sulfur purple photosynthetic bacteria.</title>
        <authorList>
            <person name="Meyer T."/>
            <person name="Kyndt J."/>
        </authorList>
    </citation>
    <scope>NUCLEOTIDE SEQUENCE [LARGE SCALE GENOMIC DNA]</scope>
    <source>
        <strain evidence="14 15">DSM 21279</strain>
    </source>
</reference>
<evidence type="ECO:0000256" key="9">
    <source>
        <dbReference type="ARBA" id="ARBA00022840"/>
    </source>
</evidence>
<dbReference type="PROSITE" id="PS51553">
    <property type="entry name" value="GMPS_ATP_PPASE"/>
    <property type="match status" value="1"/>
</dbReference>
<keyword evidence="6 11" id="KW-0547">Nucleotide-binding</keyword>
<evidence type="ECO:0000259" key="13">
    <source>
        <dbReference type="PROSITE" id="PS51553"/>
    </source>
</evidence>
<dbReference type="Gene3D" id="3.30.300.10">
    <property type="match status" value="1"/>
</dbReference>
<name>A0A5M6J4R6_9PROT</name>
<dbReference type="Gene3D" id="3.40.50.620">
    <property type="entry name" value="HUPs"/>
    <property type="match status" value="1"/>
</dbReference>
<dbReference type="PANTHER" id="PTHR11922">
    <property type="entry name" value="GMP SYNTHASE-RELATED"/>
    <property type="match status" value="1"/>
</dbReference>
<dbReference type="InterPro" id="IPR001674">
    <property type="entry name" value="GMP_synth_C"/>
</dbReference>
<dbReference type="Pfam" id="PF02540">
    <property type="entry name" value="NAD_synthase"/>
    <property type="match status" value="1"/>
</dbReference>
<evidence type="ECO:0000256" key="12">
    <source>
        <dbReference type="PROSITE-ProRule" id="PRU00886"/>
    </source>
</evidence>
<dbReference type="GO" id="GO:0003921">
    <property type="term" value="F:GMP synthase activity"/>
    <property type="evidence" value="ECO:0007669"/>
    <property type="project" value="InterPro"/>
</dbReference>
<keyword evidence="15" id="KW-1185">Reference proteome</keyword>
<dbReference type="PRINTS" id="PR00096">
    <property type="entry name" value="GATASE"/>
</dbReference>
<sequence length="527" mass="57786">MTDSAPTIDGTSTADRVLILDFGSQVTQLIARRLRESGVYCEIVPYNVDPARIRSFNPRAFILSGGPASVTDGNAPRAPQEVFEAGLPILGICYGEQLMCTQLGGEVQGSDLREFGRAWLDVKEPCALFRGIWSPGAREQVWMSHGDRVTRLPPGFRAVATSEGAPFAAIADDHRRFYGVQFHPEVVHTPHGAQLLRNFTHSIAGCSGTWTMAGFRASQIRRIREQVGDGRVICGLSGGVDSSVAAVLIHEAIGEQLTCIFVDHGLLRAGEAEAVARTFRDRFNIRLVHRDASDLFLSALEGVTDPEVKRKTIGRLFIDVFDEEAHKLGGADFLAQGTLYPDVIESVSFTGGPSVTIKSHHNVGGLPERMRMRLVEPLRELFKDEVRALGRELGVPDDIVGRHPFPGPGLAIRIPGAITREKLEMLRRADAIYLEEIRSAGLYDAIWQAFAVLLPVRTVGVMGDGRTYDHACALRAVTSTDGMTADVYPFDMGFLTRVANRIVNEVRGINRVTYDITSKPPGTIEWE</sequence>
<dbReference type="Pfam" id="PF00117">
    <property type="entry name" value="GATase"/>
    <property type="match status" value="1"/>
</dbReference>
<evidence type="ECO:0000256" key="8">
    <source>
        <dbReference type="ARBA" id="ARBA00022755"/>
    </source>
</evidence>
<dbReference type="FunFam" id="3.40.50.880:FF:000001">
    <property type="entry name" value="GMP synthase [glutamine-hydrolyzing]"/>
    <property type="match status" value="1"/>
</dbReference>
<dbReference type="GO" id="GO:0005524">
    <property type="term" value="F:ATP binding"/>
    <property type="evidence" value="ECO:0007669"/>
    <property type="project" value="UniProtKB-UniRule"/>
</dbReference>
<dbReference type="NCBIfam" id="NF000848">
    <property type="entry name" value="PRK00074.1"/>
    <property type="match status" value="1"/>
</dbReference>
<evidence type="ECO:0000256" key="10">
    <source>
        <dbReference type="ARBA" id="ARBA00022962"/>
    </source>
</evidence>
<dbReference type="PANTHER" id="PTHR11922:SF2">
    <property type="entry name" value="GMP SYNTHASE [GLUTAMINE-HYDROLYZING]"/>
    <property type="match status" value="1"/>
</dbReference>
<comment type="caution">
    <text evidence="14">The sequence shown here is derived from an EMBL/GenBank/DDBJ whole genome shotgun (WGS) entry which is preliminary data.</text>
</comment>
<dbReference type="Gene3D" id="3.40.50.880">
    <property type="match status" value="1"/>
</dbReference>
<dbReference type="SUPFAM" id="SSF52317">
    <property type="entry name" value="Class I glutamine amidotransferase-like"/>
    <property type="match status" value="1"/>
</dbReference>
<dbReference type="FunFam" id="3.40.50.620:FF:000001">
    <property type="entry name" value="GMP synthase [glutamine-hydrolyzing]"/>
    <property type="match status" value="1"/>
</dbReference>
<evidence type="ECO:0000256" key="3">
    <source>
        <dbReference type="ARBA" id="ARBA00012746"/>
    </source>
</evidence>
<dbReference type="RefSeq" id="WP_150038343.1">
    <property type="nucleotide sequence ID" value="NZ_OW485601.1"/>
</dbReference>
<dbReference type="PROSITE" id="PS51273">
    <property type="entry name" value="GATASE_TYPE_1"/>
    <property type="match status" value="1"/>
</dbReference>
<dbReference type="InterPro" id="IPR017926">
    <property type="entry name" value="GATASE"/>
</dbReference>
<evidence type="ECO:0000313" key="15">
    <source>
        <dbReference type="Proteomes" id="UP000325255"/>
    </source>
</evidence>
<dbReference type="EC" id="6.3.5.2" evidence="3 11"/>
<evidence type="ECO:0000313" key="14">
    <source>
        <dbReference type="EMBL" id="KAA5614625.1"/>
    </source>
</evidence>
<comment type="catalytic activity">
    <reaction evidence="11">
        <text>XMP + L-glutamine + ATP + H2O = GMP + L-glutamate + AMP + diphosphate + 2 H(+)</text>
        <dbReference type="Rhea" id="RHEA:11680"/>
        <dbReference type="ChEBI" id="CHEBI:15377"/>
        <dbReference type="ChEBI" id="CHEBI:15378"/>
        <dbReference type="ChEBI" id="CHEBI:29985"/>
        <dbReference type="ChEBI" id="CHEBI:30616"/>
        <dbReference type="ChEBI" id="CHEBI:33019"/>
        <dbReference type="ChEBI" id="CHEBI:57464"/>
        <dbReference type="ChEBI" id="CHEBI:58115"/>
        <dbReference type="ChEBI" id="CHEBI:58359"/>
        <dbReference type="ChEBI" id="CHEBI:456215"/>
        <dbReference type="EC" id="6.3.5.2"/>
    </reaction>
</comment>
<keyword evidence="8 11" id="KW-0658">Purine biosynthesis</keyword>
<feature type="active site" evidence="11">
    <location>
        <position position="183"/>
    </location>
</feature>
<protein>
    <recommendedName>
        <fullName evidence="4 11">GMP synthase [glutamine-hydrolyzing]</fullName>
        <ecNumber evidence="3 11">6.3.5.2</ecNumber>
    </recommendedName>
    <alternativeName>
        <fullName evidence="11">GMP synthetase</fullName>
    </alternativeName>
    <alternativeName>
        <fullName evidence="11">Glutamine amidotransferase</fullName>
    </alternativeName>
</protein>
<dbReference type="HAMAP" id="MF_00344">
    <property type="entry name" value="GMP_synthase"/>
    <property type="match status" value="1"/>
</dbReference>
<feature type="binding site" evidence="12">
    <location>
        <begin position="237"/>
        <end position="243"/>
    </location>
    <ligand>
        <name>ATP</name>
        <dbReference type="ChEBI" id="CHEBI:30616"/>
    </ligand>
</feature>
<keyword evidence="9 11" id="KW-0067">ATP-binding</keyword>
<dbReference type="InterPro" id="IPR004739">
    <property type="entry name" value="GMP_synth_GATase"/>
</dbReference>
<evidence type="ECO:0000256" key="11">
    <source>
        <dbReference type="HAMAP-Rule" id="MF_00344"/>
    </source>
</evidence>
<proteinExistence type="inferred from homology"/>
<feature type="domain" description="GMPS ATP-PPase" evidence="13">
    <location>
        <begin position="210"/>
        <end position="402"/>
    </location>
</feature>
<dbReference type="CDD" id="cd01742">
    <property type="entry name" value="GATase1_GMP_Synthase"/>
    <property type="match status" value="1"/>
</dbReference>
<dbReference type="EMBL" id="VWPK01000001">
    <property type="protein sequence ID" value="KAA5614625.1"/>
    <property type="molecule type" value="Genomic_DNA"/>
</dbReference>
<feature type="active site" description="Nucleophile" evidence="11">
    <location>
        <position position="93"/>
    </location>
</feature>
<evidence type="ECO:0000256" key="7">
    <source>
        <dbReference type="ARBA" id="ARBA00022749"/>
    </source>
</evidence>
<dbReference type="SUPFAM" id="SSF52402">
    <property type="entry name" value="Adenine nucleotide alpha hydrolases-like"/>
    <property type="match status" value="1"/>
</dbReference>
<feature type="active site" evidence="11">
    <location>
        <position position="185"/>
    </location>
</feature>
<dbReference type="NCBIfam" id="TIGR00888">
    <property type="entry name" value="guaA_Nterm"/>
    <property type="match status" value="1"/>
</dbReference>
<dbReference type="Pfam" id="PF00958">
    <property type="entry name" value="GMP_synt_C"/>
    <property type="match status" value="1"/>
</dbReference>
<comment type="function">
    <text evidence="1 11">Catalyzes the synthesis of GMP from XMP.</text>
</comment>
<dbReference type="OrthoDB" id="9802219at2"/>
<dbReference type="CDD" id="cd01997">
    <property type="entry name" value="GMP_synthase_C"/>
    <property type="match status" value="1"/>
</dbReference>
<organism evidence="14 15">
    <name type="scientific">Rhodovastum atsumiense</name>
    <dbReference type="NCBI Taxonomy" id="504468"/>
    <lineage>
        <taxon>Bacteria</taxon>
        <taxon>Pseudomonadati</taxon>
        <taxon>Pseudomonadota</taxon>
        <taxon>Alphaproteobacteria</taxon>
        <taxon>Acetobacterales</taxon>
        <taxon>Acetobacteraceae</taxon>
        <taxon>Rhodovastum</taxon>
    </lineage>
</organism>
<accession>A0A5M6J4R6</accession>
<comment type="pathway">
    <text evidence="2 11">Purine metabolism; GMP biosynthesis; GMP from XMP (L-Gln route): step 1/1.</text>
</comment>
<comment type="subunit">
    <text evidence="11">Homodimer.</text>
</comment>
<evidence type="ECO:0000256" key="4">
    <source>
        <dbReference type="ARBA" id="ARBA00021562"/>
    </source>
</evidence>
<keyword evidence="10 11" id="KW-0315">Glutamine amidotransferase</keyword>
<evidence type="ECO:0000256" key="1">
    <source>
        <dbReference type="ARBA" id="ARBA00002332"/>
    </source>
</evidence>
<evidence type="ECO:0000256" key="2">
    <source>
        <dbReference type="ARBA" id="ARBA00005153"/>
    </source>
</evidence>
<dbReference type="InterPro" id="IPR022955">
    <property type="entry name" value="GMP_synthase"/>
</dbReference>
<dbReference type="UniPathway" id="UPA00189">
    <property type="reaction ID" value="UER00296"/>
</dbReference>
<dbReference type="InterPro" id="IPR025777">
    <property type="entry name" value="GMPS_ATP_PPase_dom"/>
</dbReference>
<dbReference type="PRINTS" id="PR00097">
    <property type="entry name" value="ANTSNTHASEII"/>
</dbReference>
<evidence type="ECO:0000256" key="6">
    <source>
        <dbReference type="ARBA" id="ARBA00022741"/>
    </source>
</evidence>
<dbReference type="InterPro" id="IPR014729">
    <property type="entry name" value="Rossmann-like_a/b/a_fold"/>
</dbReference>
<dbReference type="AlphaFoldDB" id="A0A5M6J4R6"/>
<evidence type="ECO:0000256" key="5">
    <source>
        <dbReference type="ARBA" id="ARBA00022598"/>
    </source>
</evidence>
<keyword evidence="7 11" id="KW-0332">GMP biosynthesis</keyword>
<dbReference type="Proteomes" id="UP000325255">
    <property type="component" value="Unassembled WGS sequence"/>
</dbReference>
<gene>
    <name evidence="11 14" type="primary">guaA</name>
    <name evidence="14" type="ORF">F1189_00400</name>
</gene>
<dbReference type="NCBIfam" id="TIGR00884">
    <property type="entry name" value="guaA_Cterm"/>
    <property type="match status" value="1"/>
</dbReference>
<dbReference type="SUPFAM" id="SSF54810">
    <property type="entry name" value="GMP synthetase C-terminal dimerisation domain"/>
    <property type="match status" value="1"/>
</dbReference>
<dbReference type="InterPro" id="IPR029062">
    <property type="entry name" value="Class_I_gatase-like"/>
</dbReference>
<dbReference type="InterPro" id="IPR022310">
    <property type="entry name" value="NAD/GMP_synthase"/>
</dbReference>
<dbReference type="FunFam" id="3.30.300.10:FF:000002">
    <property type="entry name" value="GMP synthase [glutamine-hydrolyzing]"/>
    <property type="match status" value="1"/>
</dbReference>